<dbReference type="Proteomes" id="UP000192333">
    <property type="component" value="Chromosome I"/>
</dbReference>
<feature type="transmembrane region" description="Helical" evidence="1">
    <location>
        <begin position="47"/>
        <end position="69"/>
    </location>
</feature>
<gene>
    <name evidence="2" type="ORF">SAMN00777080_3982</name>
</gene>
<feature type="transmembrane region" description="Helical" evidence="1">
    <location>
        <begin position="20"/>
        <end position="41"/>
    </location>
</feature>
<keyword evidence="1" id="KW-1133">Transmembrane helix</keyword>
<organism evidence="2 3">
    <name type="scientific">Aquiflexum balticum DSM 16537</name>
    <dbReference type="NCBI Taxonomy" id="758820"/>
    <lineage>
        <taxon>Bacteria</taxon>
        <taxon>Pseudomonadati</taxon>
        <taxon>Bacteroidota</taxon>
        <taxon>Cytophagia</taxon>
        <taxon>Cytophagales</taxon>
        <taxon>Cyclobacteriaceae</taxon>
        <taxon>Aquiflexum</taxon>
    </lineage>
</organism>
<keyword evidence="1" id="KW-0812">Transmembrane</keyword>
<dbReference type="STRING" id="758820.SAMN00777080_3982"/>
<keyword evidence="3" id="KW-1185">Reference proteome</keyword>
<reference evidence="3" key="1">
    <citation type="submission" date="2017-04" db="EMBL/GenBank/DDBJ databases">
        <authorList>
            <person name="Varghese N."/>
            <person name="Submissions S."/>
        </authorList>
    </citation>
    <scope>NUCLEOTIDE SEQUENCE [LARGE SCALE GENOMIC DNA]</scope>
    <source>
        <strain evidence="3">DSM 16537</strain>
    </source>
</reference>
<proteinExistence type="predicted"/>
<accession>A0A1W2H8W8</accession>
<feature type="transmembrane region" description="Helical" evidence="1">
    <location>
        <begin position="100"/>
        <end position="119"/>
    </location>
</feature>
<name>A0A1W2H8W8_9BACT</name>
<protein>
    <recommendedName>
        <fullName evidence="4">DUF2784 domain-containing protein</fullName>
    </recommendedName>
</protein>
<sequence>MGECLIQMKNASKLIWIKILHTAIWLFFNVVIFYLLYAVIVNKIDKWVWICLGLIVLEGLVLLVFRAICPVTLIARKYSDSQAHNFDIYLPNWLAKYNKLIYTTIVGFAVLILIYQLIWNN</sequence>
<evidence type="ECO:0000313" key="3">
    <source>
        <dbReference type="Proteomes" id="UP000192333"/>
    </source>
</evidence>
<dbReference type="EMBL" id="LT838813">
    <property type="protein sequence ID" value="SMD45333.1"/>
    <property type="molecule type" value="Genomic_DNA"/>
</dbReference>
<keyword evidence="1" id="KW-0472">Membrane</keyword>
<evidence type="ECO:0000313" key="2">
    <source>
        <dbReference type="EMBL" id="SMD45333.1"/>
    </source>
</evidence>
<evidence type="ECO:0008006" key="4">
    <source>
        <dbReference type="Google" id="ProtNLM"/>
    </source>
</evidence>
<dbReference type="AlphaFoldDB" id="A0A1W2H8W8"/>
<evidence type="ECO:0000256" key="1">
    <source>
        <dbReference type="SAM" id="Phobius"/>
    </source>
</evidence>